<dbReference type="HOGENOM" id="CLU_1500520_0_0_11"/>
<reference evidence="2 3" key="1">
    <citation type="submission" date="2013-02" db="EMBL/GenBank/DDBJ databases">
        <title>Draft Genome Sequence of Streptomyces afghaniensis, Which Produces Compounds of the Julimycin B-Complex.</title>
        <authorList>
            <person name="Gruening B.A."/>
            <person name="Praeg A."/>
            <person name="Erxleben A."/>
            <person name="Guenther S."/>
            <person name="Fiedler H.-P."/>
            <person name="Goodfellow M."/>
            <person name="Mueller M."/>
        </authorList>
    </citation>
    <scope>NUCLEOTIDE SEQUENCE [LARGE SCALE GENOMIC DNA]</scope>
    <source>
        <strain evidence="2 3">772</strain>
    </source>
</reference>
<accession>S4MKG9</accession>
<dbReference type="PATRIC" id="fig|1283301.3.peg.6793"/>
<evidence type="ECO:0000259" key="1">
    <source>
        <dbReference type="SMART" id="SM00458"/>
    </source>
</evidence>
<dbReference type="SMART" id="SM00458">
    <property type="entry name" value="RICIN"/>
    <property type="match status" value="1"/>
</dbReference>
<sequence>MAVPQPAAGLRDQGLGEVELDAVPLLEVGAPQLGQFSVGGRSVKPSLMSTTLPGDGTVYRLVARHSGKVADVEGARTANGTNVHQWPWLNQANQKWTFTRPGDGYYTIKGLGSGKHLEVAGLSRADGGNVGIWADAGSPRQHWAVTPTGDGNHLLINRYSGLSLSVDEGSTPDGANV</sequence>
<evidence type="ECO:0000313" key="2">
    <source>
        <dbReference type="EMBL" id="EPJ36090.1"/>
    </source>
</evidence>
<keyword evidence="3" id="KW-1185">Reference proteome</keyword>
<gene>
    <name evidence="2" type="ORF">STAFG_6841</name>
</gene>
<proteinExistence type="predicted"/>
<evidence type="ECO:0000313" key="3">
    <source>
        <dbReference type="Proteomes" id="UP000015001"/>
    </source>
</evidence>
<dbReference type="SUPFAM" id="SSF50370">
    <property type="entry name" value="Ricin B-like lectins"/>
    <property type="match status" value="1"/>
</dbReference>
<dbReference type="InterPro" id="IPR000772">
    <property type="entry name" value="Ricin_B_lectin"/>
</dbReference>
<protein>
    <submittedName>
        <fullName evidence="2">Putative Alpha-L-arabinofuranosidase</fullName>
    </submittedName>
</protein>
<dbReference type="PROSITE" id="PS50231">
    <property type="entry name" value="RICIN_B_LECTIN"/>
    <property type="match status" value="1"/>
</dbReference>
<dbReference type="EMBL" id="AOPY01001582">
    <property type="protein sequence ID" value="EPJ36090.1"/>
    <property type="molecule type" value="Genomic_DNA"/>
</dbReference>
<feature type="domain" description="Ricin B lectin" evidence="1">
    <location>
        <begin position="56"/>
        <end position="177"/>
    </location>
</feature>
<dbReference type="Proteomes" id="UP000015001">
    <property type="component" value="Unassembled WGS sequence"/>
</dbReference>
<dbReference type="Gene3D" id="2.80.10.50">
    <property type="match status" value="2"/>
</dbReference>
<comment type="caution">
    <text evidence="2">The sequence shown here is derived from an EMBL/GenBank/DDBJ whole genome shotgun (WGS) entry which is preliminary data.</text>
</comment>
<name>S4MKG9_9ACTN</name>
<dbReference type="Pfam" id="PF14200">
    <property type="entry name" value="RicinB_lectin_2"/>
    <property type="match status" value="1"/>
</dbReference>
<dbReference type="CDD" id="cd00161">
    <property type="entry name" value="beta-trefoil_Ricin-like"/>
    <property type="match status" value="1"/>
</dbReference>
<organism evidence="2 3">
    <name type="scientific">Streptomyces afghaniensis 772</name>
    <dbReference type="NCBI Taxonomy" id="1283301"/>
    <lineage>
        <taxon>Bacteria</taxon>
        <taxon>Bacillati</taxon>
        <taxon>Actinomycetota</taxon>
        <taxon>Actinomycetes</taxon>
        <taxon>Kitasatosporales</taxon>
        <taxon>Streptomycetaceae</taxon>
        <taxon>Streptomyces</taxon>
    </lineage>
</organism>
<dbReference type="InterPro" id="IPR035992">
    <property type="entry name" value="Ricin_B-like_lectins"/>
</dbReference>
<dbReference type="AlphaFoldDB" id="S4MKG9"/>